<evidence type="ECO:0000313" key="1">
    <source>
        <dbReference type="EMBL" id="LAA36310.1"/>
    </source>
</evidence>
<sequence length="121" mass="12915">MEGVLEDPDSKMTFLGVPGRAGIDLEACQAAGLFLKADGERVLLLPNEGLVDENPLSFPFLLLPAECVVLRRLTSGAVPNSFARSAGLWQLMVLKERGLIGLQDAASPDKVATLLLLAKNE</sequence>
<proteinExistence type="predicted"/>
<dbReference type="AlphaFoldDB" id="A0A2D4EM44"/>
<name>A0A2D4EM44_MICCO</name>
<reference evidence="1" key="2">
    <citation type="submission" date="2017-11" db="EMBL/GenBank/DDBJ databases">
        <title>Coralsnake Venomics: Analyses of Venom Gland Transcriptomes and Proteomes of Six Brazilian Taxa.</title>
        <authorList>
            <person name="Aird S.D."/>
            <person name="Jorge da Silva N."/>
            <person name="Qiu L."/>
            <person name="Villar-Briones A."/>
            <person name="Aparecida-Saddi V."/>
            <person name="Campos-Telles M.P."/>
            <person name="Grau M."/>
            <person name="Mikheyev A.S."/>
        </authorList>
    </citation>
    <scope>NUCLEOTIDE SEQUENCE</scope>
    <source>
        <tissue evidence="1">Venom_gland</tissue>
    </source>
</reference>
<reference evidence="1" key="1">
    <citation type="submission" date="2017-07" db="EMBL/GenBank/DDBJ databases">
        <authorList>
            <person name="Mikheyev A."/>
            <person name="Grau M."/>
        </authorList>
    </citation>
    <scope>NUCLEOTIDE SEQUENCE</scope>
    <source>
        <tissue evidence="1">Venom_gland</tissue>
    </source>
</reference>
<organism evidence="1">
    <name type="scientific">Micrurus corallinus</name>
    <name type="common">Brazilian coral snake</name>
    <dbReference type="NCBI Taxonomy" id="54390"/>
    <lineage>
        <taxon>Eukaryota</taxon>
        <taxon>Metazoa</taxon>
        <taxon>Chordata</taxon>
        <taxon>Craniata</taxon>
        <taxon>Vertebrata</taxon>
        <taxon>Euteleostomi</taxon>
        <taxon>Lepidosauria</taxon>
        <taxon>Squamata</taxon>
        <taxon>Bifurcata</taxon>
        <taxon>Unidentata</taxon>
        <taxon>Episquamata</taxon>
        <taxon>Toxicofera</taxon>
        <taxon>Serpentes</taxon>
        <taxon>Colubroidea</taxon>
        <taxon>Elapidae</taxon>
        <taxon>Elapinae</taxon>
        <taxon>Micrurus</taxon>
    </lineage>
</organism>
<accession>A0A2D4EM44</accession>
<dbReference type="EMBL" id="IACJ01005168">
    <property type="protein sequence ID" value="LAA36310.1"/>
    <property type="molecule type" value="Transcribed_RNA"/>
</dbReference>
<protein>
    <submittedName>
        <fullName evidence="1">Uncharacterized protein</fullName>
    </submittedName>
</protein>